<sequence>MYCQKCEQRPATVHITHFINGKKQETHLCEICAQEEQISIGIPQIAFNTFNDFLGSFFTQPAVTDKKINVEACPACRTPYHKIAERGRVGCSECYRHFSLQLDPLIKKVHGNNTHTGKIPKRMGESFRLKRELEELKEKLKSAVEREEYEKAAGIRDRIKELEKEMDGGEVSHD</sequence>
<dbReference type="GO" id="GO:0008270">
    <property type="term" value="F:zinc ion binding"/>
    <property type="evidence" value="ECO:0007669"/>
    <property type="project" value="TreeGrafter"/>
</dbReference>
<dbReference type="KEGG" id="tfr:BR63_14640"/>
<keyword evidence="4" id="KW-1185">Reference proteome</keyword>
<dbReference type="GO" id="GO:0046870">
    <property type="term" value="F:cadmium ion binding"/>
    <property type="evidence" value="ECO:0007669"/>
    <property type="project" value="TreeGrafter"/>
</dbReference>
<feature type="coiled-coil region" evidence="1">
    <location>
        <begin position="126"/>
        <end position="165"/>
    </location>
</feature>
<dbReference type="PANTHER" id="PTHR38430:SF1">
    <property type="entry name" value="PROTEIN-ARGININE KINASE ACTIVATOR PROTEIN"/>
    <property type="match status" value="1"/>
</dbReference>
<dbReference type="GO" id="GO:1990169">
    <property type="term" value="P:stress response to copper ion"/>
    <property type="evidence" value="ECO:0007669"/>
    <property type="project" value="TreeGrafter"/>
</dbReference>
<dbReference type="Proteomes" id="UP000515847">
    <property type="component" value="Chromosome"/>
</dbReference>
<dbReference type="GO" id="GO:0050897">
    <property type="term" value="F:cobalt ion binding"/>
    <property type="evidence" value="ECO:0007669"/>
    <property type="project" value="TreeGrafter"/>
</dbReference>
<proteinExistence type="predicted"/>
<dbReference type="PANTHER" id="PTHR38430">
    <property type="entry name" value="PROTEIN-ARGININE KINASE ACTIVATOR PROTEIN"/>
    <property type="match status" value="1"/>
</dbReference>
<dbReference type="InterPro" id="IPR001943">
    <property type="entry name" value="UVR_dom"/>
</dbReference>
<dbReference type="PIRSF" id="PIRSF015034">
    <property type="entry name" value="YacH"/>
    <property type="match status" value="1"/>
</dbReference>
<dbReference type="Pfam" id="PF02151">
    <property type="entry name" value="UVR"/>
    <property type="match status" value="1"/>
</dbReference>
<organism evidence="3 4">
    <name type="scientific">Thermanaerosceptrum fracticalcis</name>
    <dbReference type="NCBI Taxonomy" id="1712410"/>
    <lineage>
        <taxon>Bacteria</taxon>
        <taxon>Bacillati</taxon>
        <taxon>Bacillota</taxon>
        <taxon>Clostridia</taxon>
        <taxon>Eubacteriales</taxon>
        <taxon>Peptococcaceae</taxon>
        <taxon>Thermanaerosceptrum</taxon>
    </lineage>
</organism>
<dbReference type="RefSeq" id="WP_034425136.1">
    <property type="nucleotide sequence ID" value="NZ_CP045798.1"/>
</dbReference>
<dbReference type="InterPro" id="IPR025542">
    <property type="entry name" value="YacH"/>
</dbReference>
<gene>
    <name evidence="3" type="ORF">BR63_14640</name>
</gene>
<evidence type="ECO:0000259" key="2">
    <source>
        <dbReference type="PROSITE" id="PS50151"/>
    </source>
</evidence>
<evidence type="ECO:0000256" key="1">
    <source>
        <dbReference type="SAM" id="Coils"/>
    </source>
</evidence>
<dbReference type="AlphaFoldDB" id="A0A7G6E5R1"/>
<evidence type="ECO:0000313" key="3">
    <source>
        <dbReference type="EMBL" id="QNB47415.1"/>
    </source>
</evidence>
<dbReference type="PROSITE" id="PS50151">
    <property type="entry name" value="UVR"/>
    <property type="match status" value="1"/>
</dbReference>
<evidence type="ECO:0000313" key="4">
    <source>
        <dbReference type="Proteomes" id="UP000515847"/>
    </source>
</evidence>
<dbReference type="GO" id="GO:0005507">
    <property type="term" value="F:copper ion binding"/>
    <property type="evidence" value="ECO:0007669"/>
    <property type="project" value="TreeGrafter"/>
</dbReference>
<protein>
    <recommendedName>
        <fullName evidence="2">UVR domain-containing protein</fullName>
    </recommendedName>
</protein>
<reference evidence="3 4" key="1">
    <citation type="journal article" date="2019" name="Front. Microbiol.">
        <title>Thermoanaerosceptrum fracticalcis gen. nov. sp. nov., a Novel Fumarate-Fermenting Microorganism From a Deep Fractured Carbonate Aquifer of the US Great Basin.</title>
        <authorList>
            <person name="Hamilton-Brehm S.D."/>
            <person name="Stewart L.E."/>
            <person name="Zavarin M."/>
            <person name="Caldwell M."/>
            <person name="Lawson P.A."/>
            <person name="Onstott T.C."/>
            <person name="Grzymski J."/>
            <person name="Neveux I."/>
            <person name="Lollar B.S."/>
            <person name="Russell C.E."/>
            <person name="Moser D.P."/>
        </authorList>
    </citation>
    <scope>NUCLEOTIDE SEQUENCE [LARGE SCALE GENOMIC DNA]</scope>
    <source>
        <strain evidence="3 4">DRI-13</strain>
    </source>
</reference>
<feature type="domain" description="UVR" evidence="2">
    <location>
        <begin position="130"/>
        <end position="165"/>
    </location>
</feature>
<dbReference type="EMBL" id="CP045798">
    <property type="protein sequence ID" value="QNB47415.1"/>
    <property type="molecule type" value="Genomic_DNA"/>
</dbReference>
<dbReference type="GO" id="GO:1990170">
    <property type="term" value="P:stress response to cadmium ion"/>
    <property type="evidence" value="ECO:0007669"/>
    <property type="project" value="TreeGrafter"/>
</dbReference>
<dbReference type="InterPro" id="IPR036876">
    <property type="entry name" value="UVR_dom_sf"/>
</dbReference>
<name>A0A7G6E5R1_THEFR</name>
<dbReference type="OrthoDB" id="9788704at2"/>
<keyword evidence="1" id="KW-0175">Coiled coil</keyword>
<accession>A0A7G6E5R1</accession>
<dbReference type="SUPFAM" id="SSF46600">
    <property type="entry name" value="C-terminal UvrC-binding domain of UvrB"/>
    <property type="match status" value="1"/>
</dbReference>
<dbReference type="Gene3D" id="4.10.860.10">
    <property type="entry name" value="UVR domain"/>
    <property type="match status" value="1"/>
</dbReference>